<dbReference type="RefSeq" id="XP_015655208.1">
    <property type="nucleotide sequence ID" value="XM_015806286.1"/>
</dbReference>
<protein>
    <recommendedName>
        <fullName evidence="3">HD domain-containing protein</fullName>
    </recommendedName>
</protein>
<dbReference type="PANTHER" id="PTHR33594:SF1">
    <property type="entry name" value="HD_PDEASE DOMAIN-CONTAINING PROTEIN"/>
    <property type="match status" value="1"/>
</dbReference>
<evidence type="ECO:0000313" key="2">
    <source>
        <dbReference type="Proteomes" id="UP000037923"/>
    </source>
</evidence>
<gene>
    <name evidence="1" type="ORF">ABB37_07591</name>
</gene>
<dbReference type="VEuPathDB" id="TriTrypDB:LpyrH10_19_1420"/>
<accession>A0A0M9FVE9</accession>
<dbReference type="Gene3D" id="1.10.472.50">
    <property type="entry name" value="HD-domain/PDEase-like"/>
    <property type="match status" value="1"/>
</dbReference>
<comment type="caution">
    <text evidence="1">The sequence shown here is derived from an EMBL/GenBank/DDBJ whole genome shotgun (WGS) entry which is preliminary data.</text>
</comment>
<dbReference type="GeneID" id="26907876"/>
<name>A0A0M9FVE9_LEPPY</name>
<dbReference type="SUPFAM" id="SSF109604">
    <property type="entry name" value="HD-domain/PDEase-like"/>
    <property type="match status" value="1"/>
</dbReference>
<evidence type="ECO:0008006" key="3">
    <source>
        <dbReference type="Google" id="ProtNLM"/>
    </source>
</evidence>
<dbReference type="OrthoDB" id="16547at2759"/>
<dbReference type="Proteomes" id="UP000037923">
    <property type="component" value="Unassembled WGS sequence"/>
</dbReference>
<dbReference type="AlphaFoldDB" id="A0A0M9FVE9"/>
<sequence>MDSLHYKLWDRCTAFVARVCAGRDASHGLAHMRKVTEQAVLLYLMDAPANVTHAERAGTLYRIILVGMLHDVADHKYDSDGTLFQQVEAFVEAEAATLLALVREDNSAVFSSPLPCSTAAADDVDAVKRLLLTALDAISYSKENKRGMRWFVPALSYGSGEASQLFAKENGTTSSNSWVSVRDYVSDSDKLEAIGEEGLLRCYEFTCARYRAAAAVAGIGKPATSRPSSDAAATALVERHVEGKLLKDVVEHFHEKLKRLLPEFMVTKTGRYLGSPRAAEMAALLVEWEAHGPPPVTVYWRNAASEYVMEE</sequence>
<dbReference type="Gene3D" id="1.20.58.1910">
    <property type="match status" value="1"/>
</dbReference>
<evidence type="ECO:0000313" key="1">
    <source>
        <dbReference type="EMBL" id="KPA76769.1"/>
    </source>
</evidence>
<keyword evidence="2" id="KW-1185">Reference proteome</keyword>
<organism evidence="1 2">
    <name type="scientific">Leptomonas pyrrhocoris</name>
    <name type="common">Firebug parasite</name>
    <dbReference type="NCBI Taxonomy" id="157538"/>
    <lineage>
        <taxon>Eukaryota</taxon>
        <taxon>Discoba</taxon>
        <taxon>Euglenozoa</taxon>
        <taxon>Kinetoplastea</taxon>
        <taxon>Metakinetoplastina</taxon>
        <taxon>Trypanosomatida</taxon>
        <taxon>Trypanosomatidae</taxon>
        <taxon>Leishmaniinae</taxon>
        <taxon>Leptomonas</taxon>
    </lineage>
</organism>
<dbReference type="OMA" id="GMRWFVP"/>
<reference evidence="1 2" key="1">
    <citation type="submission" date="2015-07" db="EMBL/GenBank/DDBJ databases">
        <title>High-quality genome of monoxenous trypanosomatid Leptomonas pyrrhocoris.</title>
        <authorList>
            <person name="Flegontov P."/>
            <person name="Butenko A."/>
            <person name="Firsov S."/>
            <person name="Vlcek C."/>
            <person name="Logacheva M.D."/>
            <person name="Field M."/>
            <person name="Filatov D."/>
            <person name="Flegontova O."/>
            <person name="Gerasimov E."/>
            <person name="Jackson A.P."/>
            <person name="Kelly S."/>
            <person name="Opperdoes F."/>
            <person name="O'Reilly A."/>
            <person name="Votypka J."/>
            <person name="Yurchenko V."/>
            <person name="Lukes J."/>
        </authorList>
    </citation>
    <scope>NUCLEOTIDE SEQUENCE [LARGE SCALE GENOMIC DNA]</scope>
    <source>
        <strain evidence="1">H10</strain>
    </source>
</reference>
<dbReference type="PANTHER" id="PTHR33594">
    <property type="entry name" value="SUPERFAMILY HYDROLASE, PUTATIVE (AFU_ORTHOLOGUE AFUA_1G03035)-RELATED"/>
    <property type="match status" value="1"/>
</dbReference>
<proteinExistence type="predicted"/>
<dbReference type="EMBL" id="LGTL01000019">
    <property type="protein sequence ID" value="KPA76769.1"/>
    <property type="molecule type" value="Genomic_DNA"/>
</dbReference>